<dbReference type="AlphaFoldDB" id="A0A9N8HJJ0"/>
<feature type="region of interest" description="Disordered" evidence="2">
    <location>
        <begin position="121"/>
        <end position="142"/>
    </location>
</feature>
<dbReference type="Proteomes" id="UP001153069">
    <property type="component" value="Unassembled WGS sequence"/>
</dbReference>
<evidence type="ECO:0000313" key="3">
    <source>
        <dbReference type="EMBL" id="CAB9512788.1"/>
    </source>
</evidence>
<evidence type="ECO:0000256" key="2">
    <source>
        <dbReference type="SAM" id="MobiDB-lite"/>
    </source>
</evidence>
<proteinExistence type="predicted"/>
<feature type="region of interest" description="Disordered" evidence="2">
    <location>
        <begin position="59"/>
        <end position="83"/>
    </location>
</feature>
<keyword evidence="4" id="KW-1185">Reference proteome</keyword>
<evidence type="ECO:0000256" key="1">
    <source>
        <dbReference type="SAM" id="Coils"/>
    </source>
</evidence>
<feature type="compositionally biased region" description="Low complexity" evidence="2">
    <location>
        <begin position="69"/>
        <end position="83"/>
    </location>
</feature>
<name>A0A9N8HJJ0_9STRA</name>
<feature type="coiled-coil region" evidence="1">
    <location>
        <begin position="362"/>
        <end position="389"/>
    </location>
</feature>
<comment type="caution">
    <text evidence="3">The sequence shown here is derived from an EMBL/GenBank/DDBJ whole genome shotgun (WGS) entry which is preliminary data.</text>
</comment>
<feature type="region of interest" description="Disordered" evidence="2">
    <location>
        <begin position="95"/>
        <end position="114"/>
    </location>
</feature>
<reference evidence="3" key="1">
    <citation type="submission" date="2020-06" db="EMBL/GenBank/DDBJ databases">
        <authorList>
            <consortium name="Plant Systems Biology data submission"/>
        </authorList>
    </citation>
    <scope>NUCLEOTIDE SEQUENCE</scope>
    <source>
        <strain evidence="3">D6</strain>
    </source>
</reference>
<feature type="coiled-coil region" evidence="1">
    <location>
        <begin position="415"/>
        <end position="491"/>
    </location>
</feature>
<evidence type="ECO:0000313" key="4">
    <source>
        <dbReference type="Proteomes" id="UP001153069"/>
    </source>
</evidence>
<accession>A0A9N8HJJ0</accession>
<organism evidence="3 4">
    <name type="scientific">Seminavis robusta</name>
    <dbReference type="NCBI Taxonomy" id="568900"/>
    <lineage>
        <taxon>Eukaryota</taxon>
        <taxon>Sar</taxon>
        <taxon>Stramenopiles</taxon>
        <taxon>Ochrophyta</taxon>
        <taxon>Bacillariophyta</taxon>
        <taxon>Bacillariophyceae</taxon>
        <taxon>Bacillariophycidae</taxon>
        <taxon>Naviculales</taxon>
        <taxon>Naviculaceae</taxon>
        <taxon>Seminavis</taxon>
    </lineage>
</organism>
<sequence length="634" mass="72057">MSTTTTSSSPRVKPYGVTMNGSIGNGVAKQLPLNTVATSECGIPNCQELFLSMLNNESRTSANGSKNTSHSSISPSLQSELSSTLSRMIRKNARRKANENFKRKHPTSNNGDVIDLIEDSSTSAIDNGVEPPQKRARLEEDAKEELVDDDAFINNFYREELGMVNSDLDKMVHERSKQADPLQKEVKENDNNQGLEQQKELLLRWFSERLGDLETSIQSIFKQKDRELQAKNNELQAKCNLLKAKNTELQATAAALKAQSLELSHQKKYTQNLEQKNNEMTQKLQQFDISDDDKARVDVAQGRYLPVRSRIRKLLLKRVPKEDTDYAECAALLHEESNLYCNFVTAIADEILILKCQHFNERSSDRYTIQDLEARLEAAKQEAIQFTKSDGLPQYPANNPANVSTSHQQQQAARIAELTDLLSKSRQANQELRARGTDLGSRNDTVNNMYDNKLNSVIELEQRLKQVTSARAEALAQVKRLESQNKILTLTNTNQQMALQQAEQANSFHNMRFSQANAQLQQVVNTNSQSLHWANQMESKCDKTIQETKQRHEKEMRSAIHNHMGQMKGNALRMEQMTNTIKQLSARNRLYEERIEERTLTINQLSASRKTNAYTYNSSDTDDDGNRWNLNEAK</sequence>
<feature type="region of interest" description="Disordered" evidence="2">
    <location>
        <begin position="613"/>
        <end position="634"/>
    </location>
</feature>
<dbReference type="EMBL" id="CAICTM010000554">
    <property type="protein sequence ID" value="CAB9512788.1"/>
    <property type="molecule type" value="Genomic_DNA"/>
</dbReference>
<feature type="coiled-coil region" evidence="1">
    <location>
        <begin position="225"/>
        <end position="290"/>
    </location>
</feature>
<gene>
    <name evidence="3" type="ORF">SEMRO_555_G165650.1</name>
</gene>
<feature type="compositionally biased region" description="Polar residues" evidence="2">
    <location>
        <begin position="59"/>
        <end position="68"/>
    </location>
</feature>
<keyword evidence="1" id="KW-0175">Coiled coil</keyword>
<protein>
    <submittedName>
        <fullName evidence="3">Uncharacterized protein</fullName>
    </submittedName>
</protein>